<gene>
    <name evidence="5" type="ORF">Q765_01555</name>
</gene>
<comment type="caution">
    <text evidence="5">The sequence shown here is derived from an EMBL/GenBank/DDBJ whole genome shotgun (WGS) entry which is preliminary data.</text>
</comment>
<keyword evidence="1" id="KW-0805">Transcription regulation</keyword>
<dbReference type="SUPFAM" id="SSF46689">
    <property type="entry name" value="Homeodomain-like"/>
    <property type="match status" value="1"/>
</dbReference>
<dbReference type="Pfam" id="PF22200">
    <property type="entry name" value="ExsA_N"/>
    <property type="match status" value="1"/>
</dbReference>
<dbReference type="Gene3D" id="1.10.10.60">
    <property type="entry name" value="Homeodomain-like"/>
    <property type="match status" value="1"/>
</dbReference>
<dbReference type="Proteomes" id="UP000030152">
    <property type="component" value="Unassembled WGS sequence"/>
</dbReference>
<dbReference type="EMBL" id="JRLX01000001">
    <property type="protein sequence ID" value="KGO88615.1"/>
    <property type="molecule type" value="Genomic_DNA"/>
</dbReference>
<sequence>MDDHEILNRPRIMYSCYFKLSREGEQFIPEHVFSYIKSGSLLINDGKQEHLMTAGTFAFYTRDTLAKFVKMPDADNGEFKALSIRLDKDTLQNFSQTYGYSASGKHTTKSSIIKLEPQPVYHGFADSLLAYLEKPDSHSDALLKLKVNEAIMILLETKPEMGDILFDFNEPGKIDLKAFMARNFHFNVDLSRFAYLTGRSLSTFKRDFEKIFSTTPNRWLQQKRLEEAHFLIKEKGKKPSDVYLEVGFENLSHFSFAFKKAFGKAPSQLLSGE</sequence>
<dbReference type="PANTHER" id="PTHR46796">
    <property type="entry name" value="HTH-TYPE TRANSCRIPTIONAL ACTIVATOR RHAS-RELATED"/>
    <property type="match status" value="1"/>
</dbReference>
<reference evidence="5 6" key="1">
    <citation type="submission" date="2013-09" db="EMBL/GenBank/DDBJ databases">
        <authorList>
            <person name="Zeng Z."/>
            <person name="Chen C."/>
        </authorList>
    </citation>
    <scope>NUCLEOTIDE SEQUENCE [LARGE SCALE GENOMIC DNA]</scope>
    <source>
        <strain evidence="5 6">WB 3.3-2</strain>
    </source>
</reference>
<keyword evidence="2" id="KW-0238">DNA-binding</keyword>
<evidence type="ECO:0000259" key="4">
    <source>
        <dbReference type="PROSITE" id="PS01124"/>
    </source>
</evidence>
<protein>
    <submittedName>
        <fullName evidence="5">AraC family transcriptional regulator</fullName>
    </submittedName>
</protein>
<evidence type="ECO:0000256" key="3">
    <source>
        <dbReference type="ARBA" id="ARBA00023163"/>
    </source>
</evidence>
<evidence type="ECO:0000313" key="6">
    <source>
        <dbReference type="Proteomes" id="UP000030152"/>
    </source>
</evidence>
<keyword evidence="3" id="KW-0804">Transcription</keyword>
<dbReference type="InterPro" id="IPR050204">
    <property type="entry name" value="AraC_XylS_family_regulators"/>
</dbReference>
<organism evidence="5 6">
    <name type="scientific">Flavobacterium rivuli WB 3.3-2 = DSM 21788</name>
    <dbReference type="NCBI Taxonomy" id="1121895"/>
    <lineage>
        <taxon>Bacteria</taxon>
        <taxon>Pseudomonadati</taxon>
        <taxon>Bacteroidota</taxon>
        <taxon>Flavobacteriia</taxon>
        <taxon>Flavobacteriales</taxon>
        <taxon>Flavobacteriaceae</taxon>
        <taxon>Flavobacterium</taxon>
    </lineage>
</organism>
<keyword evidence="6" id="KW-1185">Reference proteome</keyword>
<dbReference type="SMART" id="SM00342">
    <property type="entry name" value="HTH_ARAC"/>
    <property type="match status" value="1"/>
</dbReference>
<name>A0A0A2MJY0_9FLAO</name>
<feature type="domain" description="HTH araC/xylS-type" evidence="4">
    <location>
        <begin position="174"/>
        <end position="272"/>
    </location>
</feature>
<dbReference type="AlphaFoldDB" id="A0A0A2MJY0"/>
<dbReference type="InterPro" id="IPR054015">
    <property type="entry name" value="ExsA-like_N"/>
</dbReference>
<dbReference type="RefSeq" id="WP_020211639.1">
    <property type="nucleotide sequence ID" value="NZ_JRLX01000001.1"/>
</dbReference>
<dbReference type="STRING" id="1121895.GCA_000378485_00515"/>
<accession>A0A0A2MJY0</accession>
<evidence type="ECO:0000313" key="5">
    <source>
        <dbReference type="EMBL" id="KGO88615.1"/>
    </source>
</evidence>
<dbReference type="InterPro" id="IPR018060">
    <property type="entry name" value="HTH_AraC"/>
</dbReference>
<dbReference type="OrthoDB" id="4480133at2"/>
<dbReference type="GO" id="GO:0003700">
    <property type="term" value="F:DNA-binding transcription factor activity"/>
    <property type="evidence" value="ECO:0007669"/>
    <property type="project" value="InterPro"/>
</dbReference>
<evidence type="ECO:0000256" key="2">
    <source>
        <dbReference type="ARBA" id="ARBA00023125"/>
    </source>
</evidence>
<dbReference type="GO" id="GO:0043565">
    <property type="term" value="F:sequence-specific DNA binding"/>
    <property type="evidence" value="ECO:0007669"/>
    <property type="project" value="InterPro"/>
</dbReference>
<evidence type="ECO:0000256" key="1">
    <source>
        <dbReference type="ARBA" id="ARBA00023015"/>
    </source>
</evidence>
<dbReference type="eggNOG" id="COG2207">
    <property type="taxonomic scope" value="Bacteria"/>
</dbReference>
<dbReference type="PROSITE" id="PS01124">
    <property type="entry name" value="HTH_ARAC_FAMILY_2"/>
    <property type="match status" value="1"/>
</dbReference>
<dbReference type="InterPro" id="IPR009057">
    <property type="entry name" value="Homeodomain-like_sf"/>
</dbReference>
<dbReference type="Pfam" id="PF12833">
    <property type="entry name" value="HTH_18"/>
    <property type="match status" value="1"/>
</dbReference>
<proteinExistence type="predicted"/>